<evidence type="ECO:0000259" key="3">
    <source>
        <dbReference type="PROSITE" id="PS50022"/>
    </source>
</evidence>
<dbReference type="InterPro" id="IPR029052">
    <property type="entry name" value="Metallo-depent_PP-like"/>
</dbReference>
<dbReference type="InterPro" id="IPR006179">
    <property type="entry name" value="5_nucleotidase/apyrase"/>
</dbReference>
<comment type="caution">
    <text evidence="4">The sequence shown here is derived from an EMBL/GenBank/DDBJ whole genome shotgun (WGS) entry which is preliminary data.</text>
</comment>
<dbReference type="GO" id="GO:0000166">
    <property type="term" value="F:nucleotide binding"/>
    <property type="evidence" value="ECO:0007669"/>
    <property type="project" value="UniProtKB-KW"/>
</dbReference>
<dbReference type="SUPFAM" id="SSF49785">
    <property type="entry name" value="Galactose-binding domain-like"/>
    <property type="match status" value="1"/>
</dbReference>
<dbReference type="EMBL" id="SMKA01000026">
    <property type="protein sequence ID" value="TDC32086.1"/>
    <property type="molecule type" value="Genomic_DNA"/>
</dbReference>
<accession>A0A4R4Q9Q1</accession>
<dbReference type="GO" id="GO:0030288">
    <property type="term" value="C:outer membrane-bounded periplasmic space"/>
    <property type="evidence" value="ECO:0007669"/>
    <property type="project" value="TreeGrafter"/>
</dbReference>
<sequence length="721" mass="76816">MFRLSAVIALATTVAAGWIAVPTEAAAAPIPVQVLSLTDLHGYLSETENLTIAGPAGSLPVGGAAYLKAHLDKLRAGKPNSFLIGSGDQFSGWPDYTQGFANEPTIEVLNEFGLDFDVAGNHEFDRELPFLRRMMSGACYGKPGFDTCFTDSRGRAFQGTDYSYHAANVVAAKTQRPVLPPYWIAQAGTARVGFIGLGFPGTPNETLSIEQSGLEFQGLVDAANRAAAELKAQGVNAIVVSMHEGGQQGGLFNDCKNPVGPIFDAARAMSPEIDVILGGHWHTAFNCMIPDPYGVPRPVLEASNHGRVLGEVNLALDPATGEVIRSATTATNHAVTKDLTPDPAVQKIVKYWMDKWAVRQRQPLAKLDRDLDFAKTAESRTGNLVADLYRSEAAHPADGGADFALVPADLGIDVIAAGLKAGTVSFGDAWPVAGISPITTLELKGSVVEQILEQQWIPPAYGCSRLSSLAVSNEVRYTYDLGKPVGDRVDPAKVLIRGKRLKLDKTYRVATSAAMPLHGAQYGYPGFQQFTGLDRAPRMGQEVFLNHLRRQQSITAPALGRVTAIPGTPPPVDGPFGPLNLLPQKEMTATATSQGSATNNPAAALDGSCTTMWHSNWSPHAPLPQHITLDLGRSRSIEALVYTPRQDASPNGRIFKYDVQVSADGINFQSVATGNWDDTKPAKIARFTAGTTGRYVRLIGLEGGANYAAATELNIALAPGS</sequence>
<dbReference type="GO" id="GO:0009166">
    <property type="term" value="P:nucleotide catabolic process"/>
    <property type="evidence" value="ECO:0007669"/>
    <property type="project" value="InterPro"/>
</dbReference>
<dbReference type="InterPro" id="IPR008979">
    <property type="entry name" value="Galactose-bd-like_sf"/>
</dbReference>
<dbReference type="Gene3D" id="2.60.120.260">
    <property type="entry name" value="Galactose-binding domain-like"/>
    <property type="match status" value="1"/>
</dbReference>
<dbReference type="Proteomes" id="UP000295075">
    <property type="component" value="Unassembled WGS sequence"/>
</dbReference>
<dbReference type="InterPro" id="IPR036907">
    <property type="entry name" value="5'-Nucleotdase_C_sf"/>
</dbReference>
<dbReference type="Pfam" id="PF02872">
    <property type="entry name" value="5_nucleotid_C"/>
    <property type="match status" value="1"/>
</dbReference>
<dbReference type="GO" id="GO:0008768">
    <property type="term" value="F:UDP-sugar diphosphatase activity"/>
    <property type="evidence" value="ECO:0007669"/>
    <property type="project" value="TreeGrafter"/>
</dbReference>
<dbReference type="OrthoDB" id="1016457at2"/>
<evidence type="ECO:0000256" key="1">
    <source>
        <dbReference type="ARBA" id="ARBA00022729"/>
    </source>
</evidence>
<evidence type="ECO:0000313" key="4">
    <source>
        <dbReference type="EMBL" id="TDC32086.1"/>
    </source>
</evidence>
<dbReference type="PANTHER" id="PTHR11575:SF24">
    <property type="entry name" value="5'-NUCLEOTIDASE"/>
    <property type="match status" value="1"/>
</dbReference>
<dbReference type="InterPro" id="IPR008334">
    <property type="entry name" value="5'-Nucleotdase_C"/>
</dbReference>
<dbReference type="Pfam" id="PF00149">
    <property type="entry name" value="Metallophos"/>
    <property type="match status" value="1"/>
</dbReference>
<name>A0A4R4Q9Q1_9ACTN</name>
<dbReference type="SUPFAM" id="SSF56300">
    <property type="entry name" value="Metallo-dependent phosphatases"/>
    <property type="match status" value="1"/>
</dbReference>
<gene>
    <name evidence="4" type="ORF">E1261_09270</name>
</gene>
<organism evidence="4 5">
    <name type="scientific">Kribbella albertanoniae</name>
    <dbReference type="NCBI Taxonomy" id="1266829"/>
    <lineage>
        <taxon>Bacteria</taxon>
        <taxon>Bacillati</taxon>
        <taxon>Actinomycetota</taxon>
        <taxon>Actinomycetes</taxon>
        <taxon>Propionibacteriales</taxon>
        <taxon>Kribbellaceae</taxon>
        <taxon>Kribbella</taxon>
    </lineage>
</organism>
<protein>
    <submittedName>
        <fullName evidence="4">Bifunctional metallophosphatase/5'-nucleotidase</fullName>
    </submittedName>
</protein>
<dbReference type="PROSITE" id="PS50022">
    <property type="entry name" value="FA58C_3"/>
    <property type="match status" value="1"/>
</dbReference>
<dbReference type="SUPFAM" id="SSF55816">
    <property type="entry name" value="5'-nucleotidase (syn. UDP-sugar hydrolase), C-terminal domain"/>
    <property type="match status" value="1"/>
</dbReference>
<dbReference type="PRINTS" id="PR01607">
    <property type="entry name" value="APYRASEFAMLY"/>
</dbReference>
<dbReference type="Gene3D" id="3.90.780.10">
    <property type="entry name" value="5'-Nucleotidase, C-terminal domain"/>
    <property type="match status" value="1"/>
</dbReference>
<evidence type="ECO:0000313" key="5">
    <source>
        <dbReference type="Proteomes" id="UP000295075"/>
    </source>
</evidence>
<keyword evidence="2" id="KW-0547">Nucleotide-binding</keyword>
<dbReference type="GO" id="GO:0008253">
    <property type="term" value="F:5'-nucleotidase activity"/>
    <property type="evidence" value="ECO:0007669"/>
    <property type="project" value="TreeGrafter"/>
</dbReference>
<dbReference type="Gene3D" id="3.60.21.10">
    <property type="match status" value="1"/>
</dbReference>
<keyword evidence="1 2" id="KW-0732">Signal</keyword>
<keyword evidence="5" id="KW-1185">Reference proteome</keyword>
<keyword evidence="2" id="KW-0378">Hydrolase</keyword>
<comment type="similarity">
    <text evidence="2">Belongs to the 5'-nucleotidase family.</text>
</comment>
<proteinExistence type="inferred from homology"/>
<dbReference type="PANTHER" id="PTHR11575">
    <property type="entry name" value="5'-NUCLEOTIDASE-RELATED"/>
    <property type="match status" value="1"/>
</dbReference>
<feature type="domain" description="F5/8 type C" evidence="3">
    <location>
        <begin position="567"/>
        <end position="718"/>
    </location>
</feature>
<dbReference type="InterPro" id="IPR004843">
    <property type="entry name" value="Calcineurin-like_PHP"/>
</dbReference>
<reference evidence="4 5" key="1">
    <citation type="submission" date="2019-03" db="EMBL/GenBank/DDBJ databases">
        <title>Draft genome sequences of novel Actinobacteria.</title>
        <authorList>
            <person name="Sahin N."/>
            <person name="Ay H."/>
            <person name="Saygin H."/>
        </authorList>
    </citation>
    <scope>NUCLEOTIDE SEQUENCE [LARGE SCALE GENOMIC DNA]</scope>
    <source>
        <strain evidence="4 5">JCM 30547</strain>
    </source>
</reference>
<evidence type="ECO:0000256" key="2">
    <source>
        <dbReference type="RuleBase" id="RU362119"/>
    </source>
</evidence>
<dbReference type="RefSeq" id="WP_132404816.1">
    <property type="nucleotide sequence ID" value="NZ_SMKA01000026.1"/>
</dbReference>
<dbReference type="Pfam" id="PF00754">
    <property type="entry name" value="F5_F8_type_C"/>
    <property type="match status" value="1"/>
</dbReference>
<feature type="chain" id="PRO_5020886753" evidence="2">
    <location>
        <begin position="28"/>
        <end position="721"/>
    </location>
</feature>
<feature type="signal peptide" evidence="2">
    <location>
        <begin position="1"/>
        <end position="27"/>
    </location>
</feature>
<dbReference type="InterPro" id="IPR000421">
    <property type="entry name" value="FA58C"/>
</dbReference>
<dbReference type="AlphaFoldDB" id="A0A4R4Q9Q1"/>